<feature type="domain" description="ABC3 transporter permease C-terminal" evidence="9">
    <location>
        <begin position="274"/>
        <end position="405"/>
    </location>
</feature>
<evidence type="ECO:0000256" key="2">
    <source>
        <dbReference type="ARBA" id="ARBA00005236"/>
    </source>
</evidence>
<gene>
    <name evidence="11" type="ORF">HRUBRA_02046</name>
</gene>
<protein>
    <submittedName>
        <fullName evidence="11">Lipoprotein releasing system transmembrane protein LolE</fullName>
    </submittedName>
</protein>
<feature type="transmembrane region" description="Helical" evidence="8">
    <location>
        <begin position="269"/>
        <end position="294"/>
    </location>
</feature>
<comment type="subcellular location">
    <subcellularLocation>
        <location evidence="1">Cell membrane</location>
        <topology evidence="1">Multi-pass membrane protein</topology>
    </subcellularLocation>
</comment>
<organism evidence="11 12">
    <name type="scientific">Pseudohaliea rubra DSM 19751</name>
    <dbReference type="NCBI Taxonomy" id="1265313"/>
    <lineage>
        <taxon>Bacteria</taxon>
        <taxon>Pseudomonadati</taxon>
        <taxon>Pseudomonadota</taxon>
        <taxon>Gammaproteobacteria</taxon>
        <taxon>Cellvibrionales</taxon>
        <taxon>Halieaceae</taxon>
        <taxon>Pseudohaliea</taxon>
    </lineage>
</organism>
<dbReference type="PANTHER" id="PTHR30489:SF0">
    <property type="entry name" value="LIPOPROTEIN-RELEASING SYSTEM TRANSMEMBRANE PROTEIN LOLE"/>
    <property type="match status" value="1"/>
</dbReference>
<dbReference type="HOGENOM" id="CLU_000604_8_1_6"/>
<feature type="transmembrane region" description="Helical" evidence="8">
    <location>
        <begin position="314"/>
        <end position="340"/>
    </location>
</feature>
<sequence length="413" mass="43496">MGYPALIGLRYSFSRQRNRFTALVSLVSMLGMVIGVASLIVVLSVMNGFSGELRGRILALVPHGYLVFDGAEAAADWEALASSVRRDPDVLGVAPYLREKALLGAGRGQRGVQLTGIDTALEGTVSRMPSTLVAGRLDALEEAPFRVVLGATLARMLGVGLGDKVRVTLPRFTATPLGLFPRSRQLEVVGLFRVGAEQDAELAYVSLATARRLLGGSDAPNGLMLRTTDLFEAPAVLDRLVTSLPAGVRAVAWSESQGSLFRAVRMEKFTVSLLLLSVVAVAAFNIVATLVMSVAEKRQDIAVLRSLGADPAAILRLFVIHGVVLACLGVAAGAVLGVTLALSVDRLAAALEGLLQARLFDPAVYFITGLPAELRWSDVGAVVGASLGLGLVATLYPAWRASRVAPAEALRYG</sequence>
<dbReference type="Proteomes" id="UP000029640">
    <property type="component" value="Unassembled WGS sequence"/>
</dbReference>
<dbReference type="AlphaFoldDB" id="A0A095VPP1"/>
<keyword evidence="6 8" id="KW-1133">Transmembrane helix</keyword>
<dbReference type="RefSeq" id="WP_035517294.1">
    <property type="nucleotide sequence ID" value="NZ_KN234777.1"/>
</dbReference>
<accession>A0A095VPP1</accession>
<keyword evidence="4" id="KW-1003">Cell membrane</keyword>
<keyword evidence="11" id="KW-0449">Lipoprotein</keyword>
<keyword evidence="12" id="KW-1185">Reference proteome</keyword>
<proteinExistence type="inferred from homology"/>
<evidence type="ECO:0000256" key="7">
    <source>
        <dbReference type="ARBA" id="ARBA00023136"/>
    </source>
</evidence>
<keyword evidence="5 8" id="KW-0812">Transmembrane</keyword>
<dbReference type="eggNOG" id="COG4591">
    <property type="taxonomic scope" value="Bacteria"/>
</dbReference>
<keyword evidence="3" id="KW-0813">Transport</keyword>
<dbReference type="InterPro" id="IPR025857">
    <property type="entry name" value="MacB_PCD"/>
</dbReference>
<dbReference type="PANTHER" id="PTHR30489">
    <property type="entry name" value="LIPOPROTEIN-RELEASING SYSTEM TRANSMEMBRANE PROTEIN LOLE"/>
    <property type="match status" value="1"/>
</dbReference>
<dbReference type="InterPro" id="IPR011925">
    <property type="entry name" value="LolCE_TM"/>
</dbReference>
<dbReference type="EMBL" id="AUVB01000057">
    <property type="protein sequence ID" value="KGE03360.1"/>
    <property type="molecule type" value="Genomic_DNA"/>
</dbReference>
<evidence type="ECO:0000256" key="4">
    <source>
        <dbReference type="ARBA" id="ARBA00022475"/>
    </source>
</evidence>
<evidence type="ECO:0000259" key="10">
    <source>
        <dbReference type="Pfam" id="PF12704"/>
    </source>
</evidence>
<evidence type="ECO:0000256" key="5">
    <source>
        <dbReference type="ARBA" id="ARBA00022692"/>
    </source>
</evidence>
<evidence type="ECO:0000256" key="6">
    <source>
        <dbReference type="ARBA" id="ARBA00022989"/>
    </source>
</evidence>
<dbReference type="STRING" id="1265313.HRUBRA_02046"/>
<comment type="caution">
    <text evidence="11">The sequence shown here is derived from an EMBL/GenBank/DDBJ whole genome shotgun (WGS) entry which is preliminary data.</text>
</comment>
<feature type="transmembrane region" description="Helical" evidence="8">
    <location>
        <begin position="20"/>
        <end position="46"/>
    </location>
</feature>
<evidence type="ECO:0000256" key="1">
    <source>
        <dbReference type="ARBA" id="ARBA00004651"/>
    </source>
</evidence>
<evidence type="ECO:0000313" key="12">
    <source>
        <dbReference type="Proteomes" id="UP000029640"/>
    </source>
</evidence>
<name>A0A095VPP1_9GAMM</name>
<evidence type="ECO:0000313" key="11">
    <source>
        <dbReference type="EMBL" id="KGE03360.1"/>
    </source>
</evidence>
<dbReference type="GO" id="GO:0098797">
    <property type="term" value="C:plasma membrane protein complex"/>
    <property type="evidence" value="ECO:0007669"/>
    <property type="project" value="TreeGrafter"/>
</dbReference>
<dbReference type="Pfam" id="PF12704">
    <property type="entry name" value="MacB_PCD"/>
    <property type="match status" value="1"/>
</dbReference>
<dbReference type="Pfam" id="PF02687">
    <property type="entry name" value="FtsX"/>
    <property type="match status" value="1"/>
</dbReference>
<dbReference type="GO" id="GO:0042953">
    <property type="term" value="P:lipoprotein transport"/>
    <property type="evidence" value="ECO:0007669"/>
    <property type="project" value="InterPro"/>
</dbReference>
<feature type="transmembrane region" description="Helical" evidence="8">
    <location>
        <begin position="379"/>
        <end position="399"/>
    </location>
</feature>
<comment type="similarity">
    <text evidence="2">Belongs to the ABC-4 integral membrane protein family. LolC/E subfamily.</text>
</comment>
<feature type="domain" description="MacB-like periplasmic core" evidence="10">
    <location>
        <begin position="25"/>
        <end position="240"/>
    </location>
</feature>
<dbReference type="OrthoDB" id="9808461at2"/>
<dbReference type="NCBIfam" id="TIGR02212">
    <property type="entry name" value="lolCE"/>
    <property type="match status" value="1"/>
</dbReference>
<evidence type="ECO:0000256" key="8">
    <source>
        <dbReference type="SAM" id="Phobius"/>
    </source>
</evidence>
<evidence type="ECO:0000259" key="9">
    <source>
        <dbReference type="Pfam" id="PF02687"/>
    </source>
</evidence>
<dbReference type="GO" id="GO:0044874">
    <property type="term" value="P:lipoprotein localization to outer membrane"/>
    <property type="evidence" value="ECO:0007669"/>
    <property type="project" value="TreeGrafter"/>
</dbReference>
<keyword evidence="7 8" id="KW-0472">Membrane</keyword>
<dbReference type="InterPro" id="IPR003838">
    <property type="entry name" value="ABC3_permease_C"/>
</dbReference>
<reference evidence="11 12" key="1">
    <citation type="journal article" date="2014" name="Genome Announc.">
        <title>Genome Sequence of Gammaproteobacterial Pseudohaliea rubra Type Strain DSM 19751, Isolated from Coastal Seawater of the Mediterranean Sea.</title>
        <authorList>
            <person name="Spring S."/>
            <person name="Fiebig A."/>
            <person name="Riedel T."/>
            <person name="Goker M."/>
            <person name="Klenk H.P."/>
        </authorList>
    </citation>
    <scope>NUCLEOTIDE SEQUENCE [LARGE SCALE GENOMIC DNA]</scope>
    <source>
        <strain evidence="11 12">DSM 19751</strain>
    </source>
</reference>
<evidence type="ECO:0000256" key="3">
    <source>
        <dbReference type="ARBA" id="ARBA00022448"/>
    </source>
</evidence>
<dbReference type="InterPro" id="IPR051447">
    <property type="entry name" value="Lipoprotein-release_system"/>
</dbReference>